<dbReference type="RefSeq" id="WP_191764601.1">
    <property type="nucleotide sequence ID" value="NZ_JACSPP010000043.1"/>
</dbReference>
<dbReference type="EMBL" id="JACSPP010000043">
    <property type="protein sequence ID" value="MBD8041222.1"/>
    <property type="molecule type" value="Genomic_DNA"/>
</dbReference>
<reference evidence="2 3" key="1">
    <citation type="submission" date="2020-08" db="EMBL/GenBank/DDBJ databases">
        <title>A Genomic Blueprint of the Chicken Gut Microbiome.</title>
        <authorList>
            <person name="Gilroy R."/>
            <person name="Ravi A."/>
            <person name="Getino M."/>
            <person name="Pursley I."/>
            <person name="Horton D.L."/>
            <person name="Alikhan N.-F."/>
            <person name="Baker D."/>
            <person name="Gharbi K."/>
            <person name="Hall N."/>
            <person name="Watson M."/>
            <person name="Adriaenssens E.M."/>
            <person name="Foster-Nyarko E."/>
            <person name="Jarju S."/>
            <person name="Secka A."/>
            <person name="Antonio M."/>
            <person name="Oren A."/>
            <person name="Chaudhuri R."/>
            <person name="La Ragione R.M."/>
            <person name="Hildebrand F."/>
            <person name="Pallen M.J."/>
        </authorList>
    </citation>
    <scope>NUCLEOTIDE SEQUENCE [LARGE SCALE GENOMIC DNA]</scope>
    <source>
        <strain evidence="2 3">Sa1CVN1</strain>
    </source>
</reference>
<name>A0ABR8YAL7_9BACT</name>
<dbReference type="Proteomes" id="UP000620874">
    <property type="component" value="Unassembled WGS sequence"/>
</dbReference>
<evidence type="ECO:0000256" key="1">
    <source>
        <dbReference type="SAM" id="MobiDB-lite"/>
    </source>
</evidence>
<keyword evidence="3" id="KW-1185">Reference proteome</keyword>
<gene>
    <name evidence="2" type="ORF">H9625_12400</name>
</gene>
<evidence type="ECO:0000313" key="3">
    <source>
        <dbReference type="Proteomes" id="UP000620874"/>
    </source>
</evidence>
<organism evidence="2 3">
    <name type="scientific">Phocaeicola intestinalis</name>
    <dbReference type="NCBI Taxonomy" id="2762212"/>
    <lineage>
        <taxon>Bacteria</taxon>
        <taxon>Pseudomonadati</taxon>
        <taxon>Bacteroidota</taxon>
        <taxon>Bacteroidia</taxon>
        <taxon>Bacteroidales</taxon>
        <taxon>Bacteroidaceae</taxon>
        <taxon>Phocaeicola</taxon>
    </lineage>
</organism>
<evidence type="ECO:0000313" key="2">
    <source>
        <dbReference type="EMBL" id="MBD8041222.1"/>
    </source>
</evidence>
<accession>A0ABR8YAL7</accession>
<protein>
    <submittedName>
        <fullName evidence="2">Uncharacterized protein</fullName>
    </submittedName>
</protein>
<comment type="caution">
    <text evidence="2">The sequence shown here is derived from an EMBL/GenBank/DDBJ whole genome shotgun (WGS) entry which is preliminary data.</text>
</comment>
<feature type="region of interest" description="Disordered" evidence="1">
    <location>
        <begin position="199"/>
        <end position="218"/>
    </location>
</feature>
<proteinExistence type="predicted"/>
<sequence length="412" mass="47180">MASIHQKYQEAIRLYAETDLSAVQIAKACNVEVAGFRAYLGRHHRDLLLKRYGMEGMECSVKLRSKRGQRPDAHLKYKEAVEACDNLSYIRLSISEIARMFGVTATGLGNFLRLHYPDVLERREKAKLRLGIADNTWRGARRQCAEVYTQAVEMYKTTDMTISEVAEFCGVSIGGLSQHLRFYHKEVIEKRFSERERAKKGKKKIGHISGNGRKHVPDPETVERYREALELYRNTNLIVKDIVQRAGVPLEGFRYYLRTWHRDLMLERRGMSAAGKDRDDIDLSITKRYLKSTSAKYADAIDSLKANPRQVAKVAAEFGLHPETFRMYLKEHEPELSKRLGMMKAANGKTVSRQAAEKYAEAVRLYETTGEELKSIAKRLGLVYNSLGGYVRRNCPEAKQRHEAIVAKKKTD</sequence>